<keyword evidence="11" id="KW-1185">Reference proteome</keyword>
<dbReference type="AlphaFoldDB" id="A0A915EIV2"/>
<keyword evidence="5" id="KW-0560">Oxidoreductase</keyword>
<name>A0A915EIV2_9BILA</name>
<accession>A0A915EIV2</accession>
<dbReference type="Pfam" id="PF00107">
    <property type="entry name" value="ADH_zinc_N"/>
    <property type="match status" value="1"/>
</dbReference>
<reference evidence="12" key="1">
    <citation type="submission" date="2022-11" db="UniProtKB">
        <authorList>
            <consortium name="WormBaseParasite"/>
        </authorList>
    </citation>
    <scope>IDENTIFICATION</scope>
</reference>
<dbReference type="WBParaSite" id="jg7150">
    <property type="protein sequence ID" value="jg7150"/>
    <property type="gene ID" value="jg7150"/>
</dbReference>
<keyword evidence="4 8" id="KW-0862">Zinc</keyword>
<evidence type="ECO:0000256" key="8">
    <source>
        <dbReference type="RuleBase" id="RU361277"/>
    </source>
</evidence>
<evidence type="ECO:0000313" key="11">
    <source>
        <dbReference type="Proteomes" id="UP000887574"/>
    </source>
</evidence>
<evidence type="ECO:0000259" key="10">
    <source>
        <dbReference type="Pfam" id="PF08240"/>
    </source>
</evidence>
<feature type="domain" description="Alcohol dehydrogenase-like N-terminal" evidence="10">
    <location>
        <begin position="33"/>
        <end position="142"/>
    </location>
</feature>
<comment type="similarity">
    <text evidence="2 8">Belongs to the zinc-containing alcohol dehydrogenase family.</text>
</comment>
<dbReference type="GO" id="GO:0006062">
    <property type="term" value="P:sorbitol catabolic process"/>
    <property type="evidence" value="ECO:0007669"/>
    <property type="project" value="TreeGrafter"/>
</dbReference>
<evidence type="ECO:0000256" key="2">
    <source>
        <dbReference type="ARBA" id="ARBA00008072"/>
    </source>
</evidence>
<dbReference type="Pfam" id="PF08240">
    <property type="entry name" value="ADH_N"/>
    <property type="match status" value="1"/>
</dbReference>
<evidence type="ECO:0000256" key="7">
    <source>
        <dbReference type="ARBA" id="ARBA00032485"/>
    </source>
</evidence>
<evidence type="ECO:0000259" key="9">
    <source>
        <dbReference type="Pfam" id="PF00107"/>
    </source>
</evidence>
<organism evidence="11 12">
    <name type="scientific">Ditylenchus dipsaci</name>
    <dbReference type="NCBI Taxonomy" id="166011"/>
    <lineage>
        <taxon>Eukaryota</taxon>
        <taxon>Metazoa</taxon>
        <taxon>Ecdysozoa</taxon>
        <taxon>Nematoda</taxon>
        <taxon>Chromadorea</taxon>
        <taxon>Rhabditida</taxon>
        <taxon>Tylenchina</taxon>
        <taxon>Tylenchomorpha</taxon>
        <taxon>Sphaerularioidea</taxon>
        <taxon>Anguinidae</taxon>
        <taxon>Anguininae</taxon>
        <taxon>Ditylenchus</taxon>
    </lineage>
</organism>
<feature type="domain" description="Alcohol dehydrogenase-like C-terminal" evidence="9">
    <location>
        <begin position="181"/>
        <end position="251"/>
    </location>
</feature>
<dbReference type="PANTHER" id="PTHR43161:SF9">
    <property type="entry name" value="SORBITOL DEHYDROGENASE"/>
    <property type="match status" value="1"/>
</dbReference>
<comment type="cofactor">
    <cofactor evidence="1 8">
        <name>Zn(2+)</name>
        <dbReference type="ChEBI" id="CHEBI:29105"/>
    </cofactor>
</comment>
<dbReference type="InterPro" id="IPR013154">
    <property type="entry name" value="ADH-like_N"/>
</dbReference>
<dbReference type="Gene3D" id="3.90.180.10">
    <property type="entry name" value="Medium-chain alcohol dehydrogenases, catalytic domain"/>
    <property type="match status" value="1"/>
</dbReference>
<dbReference type="Proteomes" id="UP000887574">
    <property type="component" value="Unplaced"/>
</dbReference>
<evidence type="ECO:0000256" key="5">
    <source>
        <dbReference type="ARBA" id="ARBA00023002"/>
    </source>
</evidence>
<evidence type="ECO:0000313" key="12">
    <source>
        <dbReference type="WBParaSite" id="jg7150"/>
    </source>
</evidence>
<dbReference type="SUPFAM" id="SSF51735">
    <property type="entry name" value="NAD(P)-binding Rossmann-fold domains"/>
    <property type="match status" value="1"/>
</dbReference>
<dbReference type="InterPro" id="IPR036291">
    <property type="entry name" value="NAD(P)-bd_dom_sf"/>
</dbReference>
<dbReference type="PANTHER" id="PTHR43161">
    <property type="entry name" value="SORBITOL DEHYDROGENASE"/>
    <property type="match status" value="1"/>
</dbReference>
<dbReference type="InterPro" id="IPR013149">
    <property type="entry name" value="ADH-like_C"/>
</dbReference>
<sequence length="255" mass="27511">MAPQANPSDNLSAALYGAKDFRLEQRPIPSPKSGELLVRIHTVGLCGTDLHFWRHGAFGSQLVVEPTVIGHEVSGTVVQVGKMSKDMLSLRVGDRVVMDPNITCEKCEYCKAGKGNLCIDLAKFSAFTRVVAQPAEYCSKLPPICLWKREQCWSHFVELFTLVDEPKCNLARLFIFVDLGAIGVLCLISAKAMGASKIIATDLSDKRLAIAKQVGADCVLNVSGKSPQEAAAAIKETLGCEPEITIECTGFGVSI</sequence>
<dbReference type="InterPro" id="IPR011032">
    <property type="entry name" value="GroES-like_sf"/>
</dbReference>
<evidence type="ECO:0000256" key="3">
    <source>
        <dbReference type="ARBA" id="ARBA00022723"/>
    </source>
</evidence>
<evidence type="ECO:0000256" key="1">
    <source>
        <dbReference type="ARBA" id="ARBA00001947"/>
    </source>
</evidence>
<dbReference type="Gene3D" id="3.40.50.720">
    <property type="entry name" value="NAD(P)-binding Rossmann-like Domain"/>
    <property type="match status" value="1"/>
</dbReference>
<dbReference type="GO" id="GO:0008270">
    <property type="term" value="F:zinc ion binding"/>
    <property type="evidence" value="ECO:0007669"/>
    <property type="project" value="InterPro"/>
</dbReference>
<proteinExistence type="inferred from homology"/>
<dbReference type="GO" id="GO:0003939">
    <property type="term" value="F:L-iditol 2-dehydrogenase (NAD+) activity"/>
    <property type="evidence" value="ECO:0007669"/>
    <property type="project" value="TreeGrafter"/>
</dbReference>
<evidence type="ECO:0000256" key="4">
    <source>
        <dbReference type="ARBA" id="ARBA00022833"/>
    </source>
</evidence>
<protein>
    <recommendedName>
        <fullName evidence="6">Sorbitol dehydrogenase</fullName>
    </recommendedName>
    <alternativeName>
        <fullName evidence="7">Polyol dehydrogenase</fullName>
    </alternativeName>
</protein>
<evidence type="ECO:0000256" key="6">
    <source>
        <dbReference type="ARBA" id="ARBA00026132"/>
    </source>
</evidence>
<dbReference type="SUPFAM" id="SSF50129">
    <property type="entry name" value="GroES-like"/>
    <property type="match status" value="1"/>
</dbReference>
<dbReference type="InterPro" id="IPR002328">
    <property type="entry name" value="ADH_Zn_CS"/>
</dbReference>
<keyword evidence="3 8" id="KW-0479">Metal-binding</keyword>
<dbReference type="PROSITE" id="PS00059">
    <property type="entry name" value="ADH_ZINC"/>
    <property type="match status" value="1"/>
</dbReference>